<comment type="caution">
    <text evidence="2">The sequence shown here is derived from an EMBL/GenBank/DDBJ whole genome shotgun (WGS) entry which is preliminary data.</text>
</comment>
<proteinExistence type="predicted"/>
<evidence type="ECO:0000313" key="2">
    <source>
        <dbReference type="EMBL" id="KAL3777762.1"/>
    </source>
</evidence>
<gene>
    <name evidence="2" type="ORF">ACHAW5_004985</name>
</gene>
<reference evidence="2 3" key="1">
    <citation type="submission" date="2024-10" db="EMBL/GenBank/DDBJ databases">
        <title>Updated reference genomes for cyclostephanoid diatoms.</title>
        <authorList>
            <person name="Roberts W.R."/>
            <person name="Alverson A.J."/>
        </authorList>
    </citation>
    <scope>NUCLEOTIDE SEQUENCE [LARGE SCALE GENOMIC DNA]</scope>
    <source>
        <strain evidence="2 3">AJA276-08</strain>
    </source>
</reference>
<feature type="region of interest" description="Disordered" evidence="1">
    <location>
        <begin position="817"/>
        <end position="849"/>
    </location>
</feature>
<feature type="region of interest" description="Disordered" evidence="1">
    <location>
        <begin position="1"/>
        <end position="62"/>
    </location>
</feature>
<protein>
    <submittedName>
        <fullName evidence="2">Uncharacterized protein</fullName>
    </submittedName>
</protein>
<evidence type="ECO:0000313" key="3">
    <source>
        <dbReference type="Proteomes" id="UP001530315"/>
    </source>
</evidence>
<name>A0ABD3NPJ8_9STRA</name>
<organism evidence="2 3">
    <name type="scientific">Stephanodiscus triporus</name>
    <dbReference type="NCBI Taxonomy" id="2934178"/>
    <lineage>
        <taxon>Eukaryota</taxon>
        <taxon>Sar</taxon>
        <taxon>Stramenopiles</taxon>
        <taxon>Ochrophyta</taxon>
        <taxon>Bacillariophyta</taxon>
        <taxon>Coscinodiscophyceae</taxon>
        <taxon>Thalassiosirophycidae</taxon>
        <taxon>Stephanodiscales</taxon>
        <taxon>Stephanodiscaceae</taxon>
        <taxon>Stephanodiscus</taxon>
    </lineage>
</organism>
<keyword evidence="3" id="KW-1185">Reference proteome</keyword>
<evidence type="ECO:0000256" key="1">
    <source>
        <dbReference type="SAM" id="MobiDB-lite"/>
    </source>
</evidence>
<dbReference type="Proteomes" id="UP001530315">
    <property type="component" value="Unassembled WGS sequence"/>
</dbReference>
<feature type="compositionally biased region" description="Acidic residues" evidence="1">
    <location>
        <begin position="1"/>
        <end position="10"/>
    </location>
</feature>
<accession>A0ABD3NPJ8</accession>
<sequence>MATSPDDAENMDPQRNSHADGAASSKVVSVTSRQRGVVSGAVDEDAEDYDTPGMSKEQHWEEEKMDAQCRRCAVTDNERSTKAENLVPIIKVEARSSYLSPPALCRGDGDDVGGNMTGLKMRKEEDSKIAKSTCADQDDTHRSGTVHLTNNTCLYIKEGGAGVNSAEDDDDLIYYNSSFDMERGRSEEVGPISAAEILDEANHLLDVTATNSIVESEEMPPSAMPESIPDVLFIQDEWEERAGFAVASSLPLSQVQRCHDDVVGSNDHGIGLKISLESVSTVNSIESEIAKEQIEGLNGMKKEAESYGQDEEVINDTEKNHSALMTCPDVKNDDCNEDKDERNIDNFNVVCNLTKDANDLPSPPNVDITKDETKSLPLATTFFSQKDNHYENQDDILDCITAANNRGVEDGKLPLSFLSSNIKKPSFMMDKENIGISTVTSARWKSNSSAHNDVQHEPKGRILLIRIKRKIAKVKGWRKMAKKMLLSITTKTSIDKTSEIITDLEVFVSTSALANNVVPSPSSMSVVSMTSCVVTASGLTVIGAPVKSEIPSPDLLYGKGSGSFGDSIASGSDDNLPSPPPTSMIHPSSAPFSRDYDIANDIAVAISQALNNDEHNDGSDCLHGSTTNSSFSTDASFASGESFASGGSFASDDSSEFDEVDSLFASDDSLEFDEVDSLFAPNEEYIESDEEQIGDEEQLVPNKSAIKVETIQELEKRCMDAINNSLSSWSKEKRDYLIDFVKNTKEGDTTPSDGKNANTCHILSVSNTATDSCFVKTSSDEEAKKKKEFPKRIKTLPACGIVRSRVSNIQQRIELLSSSSDDSSSYQTYKHPRQNTSSSPLDTSTNASDKKYRSIPIGITKTYNKDFSLPTSGYNSVRMMSLPYANSFGQCQQQVNATSYAQKYMNDLDVREIGCKFRQLR</sequence>
<feature type="compositionally biased region" description="Polar residues" evidence="1">
    <location>
        <begin position="834"/>
        <end position="847"/>
    </location>
</feature>
<dbReference type="EMBL" id="JALLAZ020001267">
    <property type="protein sequence ID" value="KAL3777762.1"/>
    <property type="molecule type" value="Genomic_DNA"/>
</dbReference>
<dbReference type="AlphaFoldDB" id="A0ABD3NPJ8"/>